<accession>A0A4U1L590</accession>
<keyword evidence="4" id="KW-1185">Reference proteome</keyword>
<reference evidence="3 4" key="1">
    <citation type="submission" date="2019-04" db="EMBL/GenBank/DDBJ databases">
        <authorList>
            <person name="Yang Y."/>
            <person name="Wei D."/>
        </authorList>
    </citation>
    <scope>NUCLEOTIDE SEQUENCE [LARGE SCALE GENOMIC DNA]</scope>
    <source>
        <strain evidence="3 4">L-1-4w-11</strain>
    </source>
</reference>
<name>A0A4U1L590_9SPHN</name>
<dbReference type="Proteomes" id="UP000309138">
    <property type="component" value="Unassembled WGS sequence"/>
</dbReference>
<evidence type="ECO:0000256" key="1">
    <source>
        <dbReference type="SAM" id="MobiDB-lite"/>
    </source>
</evidence>
<evidence type="ECO:0000256" key="2">
    <source>
        <dbReference type="SAM" id="SignalP"/>
    </source>
</evidence>
<feature type="region of interest" description="Disordered" evidence="1">
    <location>
        <begin position="22"/>
        <end position="59"/>
    </location>
</feature>
<evidence type="ECO:0000313" key="4">
    <source>
        <dbReference type="Proteomes" id="UP000309138"/>
    </source>
</evidence>
<comment type="caution">
    <text evidence="3">The sequence shown here is derived from an EMBL/GenBank/DDBJ whole genome shotgun (WGS) entry which is preliminary data.</text>
</comment>
<organism evidence="3 4">
    <name type="scientific">Sphingomonas baiyangensis</name>
    <dbReference type="NCBI Taxonomy" id="2572576"/>
    <lineage>
        <taxon>Bacteria</taxon>
        <taxon>Pseudomonadati</taxon>
        <taxon>Pseudomonadota</taxon>
        <taxon>Alphaproteobacteria</taxon>
        <taxon>Sphingomonadales</taxon>
        <taxon>Sphingomonadaceae</taxon>
        <taxon>Sphingomonas</taxon>
    </lineage>
</organism>
<evidence type="ECO:0000313" key="3">
    <source>
        <dbReference type="EMBL" id="TKD51365.1"/>
    </source>
</evidence>
<keyword evidence="2" id="KW-0732">Signal</keyword>
<sequence length="86" mass="8950">MFRFATPMIAIAAMAAAASSPAAATAVDPARAPKAEASSKAAPARAKNPNQKVCLRDAQPNSRIMRTECNTRRGWDRAGVTLPAGV</sequence>
<protein>
    <submittedName>
        <fullName evidence="3">Uncharacterized protein</fullName>
    </submittedName>
</protein>
<dbReference type="EMBL" id="SWKR01000002">
    <property type="protein sequence ID" value="TKD51365.1"/>
    <property type="molecule type" value="Genomic_DNA"/>
</dbReference>
<feature type="compositionally biased region" description="Low complexity" evidence="1">
    <location>
        <begin position="22"/>
        <end position="47"/>
    </location>
</feature>
<feature type="signal peptide" evidence="2">
    <location>
        <begin position="1"/>
        <end position="24"/>
    </location>
</feature>
<gene>
    <name evidence="3" type="ORF">FBR43_11835</name>
</gene>
<feature type="chain" id="PRO_5020850516" evidence="2">
    <location>
        <begin position="25"/>
        <end position="86"/>
    </location>
</feature>
<dbReference type="AlphaFoldDB" id="A0A4U1L590"/>
<proteinExistence type="predicted"/>